<organism evidence="2 3">
    <name type="scientific">Lactuca sativa</name>
    <name type="common">Garden lettuce</name>
    <dbReference type="NCBI Taxonomy" id="4236"/>
    <lineage>
        <taxon>Eukaryota</taxon>
        <taxon>Viridiplantae</taxon>
        <taxon>Streptophyta</taxon>
        <taxon>Embryophyta</taxon>
        <taxon>Tracheophyta</taxon>
        <taxon>Spermatophyta</taxon>
        <taxon>Magnoliopsida</taxon>
        <taxon>eudicotyledons</taxon>
        <taxon>Gunneridae</taxon>
        <taxon>Pentapetalae</taxon>
        <taxon>asterids</taxon>
        <taxon>campanulids</taxon>
        <taxon>Asterales</taxon>
        <taxon>Asteraceae</taxon>
        <taxon>Cichorioideae</taxon>
        <taxon>Cichorieae</taxon>
        <taxon>Lactucinae</taxon>
        <taxon>Lactuca</taxon>
    </lineage>
</organism>
<dbReference type="InterPro" id="IPR053031">
    <property type="entry name" value="Cuticle_assoc_protein"/>
</dbReference>
<evidence type="ECO:0008006" key="4">
    <source>
        <dbReference type="Google" id="ProtNLM"/>
    </source>
</evidence>
<evidence type="ECO:0000256" key="1">
    <source>
        <dbReference type="SAM" id="MobiDB-lite"/>
    </source>
</evidence>
<dbReference type="SUPFAM" id="SSF140996">
    <property type="entry name" value="Hermes dimerisation domain"/>
    <property type="match status" value="1"/>
</dbReference>
<accession>A0A9R1X8A7</accession>
<evidence type="ECO:0000313" key="3">
    <source>
        <dbReference type="Proteomes" id="UP000235145"/>
    </source>
</evidence>
<dbReference type="EMBL" id="NBSK02000005">
    <property type="protein sequence ID" value="KAJ0202539.1"/>
    <property type="molecule type" value="Genomic_DNA"/>
</dbReference>
<evidence type="ECO:0000313" key="2">
    <source>
        <dbReference type="EMBL" id="KAJ0202539.1"/>
    </source>
</evidence>
<name>A0A9R1X8A7_LACSA</name>
<reference evidence="2 3" key="1">
    <citation type="journal article" date="2017" name="Nat. Commun.">
        <title>Genome assembly with in vitro proximity ligation data and whole-genome triplication in lettuce.</title>
        <authorList>
            <person name="Reyes-Chin-Wo S."/>
            <person name="Wang Z."/>
            <person name="Yang X."/>
            <person name="Kozik A."/>
            <person name="Arikit S."/>
            <person name="Song C."/>
            <person name="Xia L."/>
            <person name="Froenicke L."/>
            <person name="Lavelle D.O."/>
            <person name="Truco M.J."/>
            <person name="Xia R."/>
            <person name="Zhu S."/>
            <person name="Xu C."/>
            <person name="Xu H."/>
            <person name="Xu X."/>
            <person name="Cox K."/>
            <person name="Korf I."/>
            <person name="Meyers B.C."/>
            <person name="Michelmore R.W."/>
        </authorList>
    </citation>
    <scope>NUCLEOTIDE SEQUENCE [LARGE SCALE GENOMIC DNA]</scope>
    <source>
        <strain evidence="3">cv. Salinas</strain>
        <tissue evidence="2">Seedlings</tissue>
    </source>
</reference>
<dbReference type="PANTHER" id="PTHR34396">
    <property type="entry name" value="OS03G0264950 PROTEIN-RELATED"/>
    <property type="match status" value="1"/>
</dbReference>
<feature type="region of interest" description="Disordered" evidence="1">
    <location>
        <begin position="1"/>
        <end position="31"/>
    </location>
</feature>
<gene>
    <name evidence="2" type="ORF">LSAT_V11C500254960</name>
</gene>
<dbReference type="SMART" id="SM00614">
    <property type="entry name" value="ZnF_BED"/>
    <property type="match status" value="1"/>
</dbReference>
<dbReference type="PANTHER" id="PTHR34396:SF24">
    <property type="entry name" value="BED-TYPE DOMAIN-CONTAINING PROTEIN"/>
    <property type="match status" value="1"/>
</dbReference>
<proteinExistence type="predicted"/>
<feature type="compositionally biased region" description="Acidic residues" evidence="1">
    <location>
        <begin position="9"/>
        <end position="25"/>
    </location>
</feature>
<protein>
    <recommendedName>
        <fullName evidence="4">BED-type domain-containing protein</fullName>
    </recommendedName>
</protein>
<dbReference type="Proteomes" id="UP000235145">
    <property type="component" value="Unassembled WGS sequence"/>
</dbReference>
<keyword evidence="3" id="KW-1185">Reference proteome</keyword>
<comment type="caution">
    <text evidence="2">The sequence shown here is derived from an EMBL/GenBank/DDBJ whole genome shotgun (WGS) entry which is preliminary data.</text>
</comment>
<sequence length="151" mass="16775">MERSQLDAETVDVDLDVDEGDDEEVADNKGGGHRVSWVLQHFDREAVKKSAKKVKWPYCPTMMCANSKKNGTSAMGSHLRLYCPKSLVDDPKGKVGDTKKQSVLSFKKLGDLGATSLEVLSFSQEKCRNSLVRMCIKDNQPFSIVEDEGFS</sequence>
<dbReference type="Gene3D" id="1.10.10.1070">
    <property type="entry name" value="Zinc finger, BED domain-containing"/>
    <property type="match status" value="1"/>
</dbReference>
<dbReference type="AlphaFoldDB" id="A0A9R1X8A7"/>